<dbReference type="InterPro" id="IPR010559">
    <property type="entry name" value="Sig_transdc_His_kin_internal"/>
</dbReference>
<dbReference type="Pfam" id="PF06580">
    <property type="entry name" value="His_kinase"/>
    <property type="match status" value="1"/>
</dbReference>
<keyword evidence="2" id="KW-1003">Cell membrane</keyword>
<dbReference type="Gene3D" id="6.10.340.10">
    <property type="match status" value="1"/>
</dbReference>
<dbReference type="SUPFAM" id="SSF55874">
    <property type="entry name" value="ATPase domain of HSP90 chaperone/DNA topoisomerase II/histidine kinase"/>
    <property type="match status" value="1"/>
</dbReference>
<dbReference type="InterPro" id="IPR003660">
    <property type="entry name" value="HAMP_dom"/>
</dbReference>
<dbReference type="AlphaFoldDB" id="A0A7Z2VP25"/>
<keyword evidence="3" id="KW-0597">Phosphoprotein</keyword>
<dbReference type="InterPro" id="IPR003594">
    <property type="entry name" value="HATPase_dom"/>
</dbReference>
<evidence type="ECO:0000313" key="10">
    <source>
        <dbReference type="Proteomes" id="UP000502248"/>
    </source>
</evidence>
<gene>
    <name evidence="9" type="ORF">HH215_29450</name>
</gene>
<evidence type="ECO:0000313" key="9">
    <source>
        <dbReference type="EMBL" id="QJD86891.1"/>
    </source>
</evidence>
<dbReference type="KEGG" id="cheb:HH215_29450"/>
<comment type="subcellular location">
    <subcellularLocation>
        <location evidence="1">Cell membrane</location>
        <topology evidence="1">Multi-pass membrane protein</topology>
    </subcellularLocation>
</comment>
<evidence type="ECO:0000259" key="8">
    <source>
        <dbReference type="PROSITE" id="PS50885"/>
    </source>
</evidence>
<feature type="transmembrane region" description="Helical" evidence="7">
    <location>
        <begin position="21"/>
        <end position="39"/>
    </location>
</feature>
<dbReference type="PROSITE" id="PS50885">
    <property type="entry name" value="HAMP"/>
    <property type="match status" value="1"/>
</dbReference>
<evidence type="ECO:0000256" key="7">
    <source>
        <dbReference type="SAM" id="Phobius"/>
    </source>
</evidence>
<protein>
    <submittedName>
        <fullName evidence="9">Histidine kinase</fullName>
    </submittedName>
</protein>
<dbReference type="Pfam" id="PF02518">
    <property type="entry name" value="HATPase_c"/>
    <property type="match status" value="1"/>
</dbReference>
<keyword evidence="6 7" id="KW-0472">Membrane</keyword>
<accession>A0A7Z2VP25</accession>
<evidence type="ECO:0000256" key="5">
    <source>
        <dbReference type="ARBA" id="ARBA00022777"/>
    </source>
</evidence>
<evidence type="ECO:0000256" key="3">
    <source>
        <dbReference type="ARBA" id="ARBA00022553"/>
    </source>
</evidence>
<dbReference type="Proteomes" id="UP000502248">
    <property type="component" value="Chromosome"/>
</dbReference>
<name>A0A7Z2VP25_9BACL</name>
<evidence type="ECO:0000256" key="2">
    <source>
        <dbReference type="ARBA" id="ARBA00022475"/>
    </source>
</evidence>
<feature type="domain" description="HAMP" evidence="8">
    <location>
        <begin position="316"/>
        <end position="368"/>
    </location>
</feature>
<evidence type="ECO:0000256" key="6">
    <source>
        <dbReference type="ARBA" id="ARBA00023136"/>
    </source>
</evidence>
<dbReference type="SMART" id="SM00304">
    <property type="entry name" value="HAMP"/>
    <property type="match status" value="1"/>
</dbReference>
<dbReference type="PANTHER" id="PTHR34220:SF7">
    <property type="entry name" value="SENSOR HISTIDINE KINASE YPDA"/>
    <property type="match status" value="1"/>
</dbReference>
<keyword evidence="7" id="KW-0812">Transmembrane</keyword>
<dbReference type="InterPro" id="IPR036890">
    <property type="entry name" value="HATPase_C_sf"/>
</dbReference>
<dbReference type="InterPro" id="IPR050640">
    <property type="entry name" value="Bact_2-comp_sensor_kinase"/>
</dbReference>
<evidence type="ECO:0000256" key="1">
    <source>
        <dbReference type="ARBA" id="ARBA00004651"/>
    </source>
</evidence>
<reference evidence="9 10" key="1">
    <citation type="submission" date="2020-04" db="EMBL/GenBank/DDBJ databases">
        <title>Genome sequencing of novel species.</title>
        <authorList>
            <person name="Heo J."/>
            <person name="Kim S.-J."/>
            <person name="Kim J.-S."/>
            <person name="Hong S.-B."/>
            <person name="Kwon S.-W."/>
        </authorList>
    </citation>
    <scope>NUCLEOTIDE SEQUENCE [LARGE SCALE GENOMIC DNA]</scope>
    <source>
        <strain evidence="9 10">MFER-1</strain>
    </source>
</reference>
<dbReference type="GO" id="GO:0000155">
    <property type="term" value="F:phosphorelay sensor kinase activity"/>
    <property type="evidence" value="ECO:0007669"/>
    <property type="project" value="InterPro"/>
</dbReference>
<keyword evidence="4" id="KW-0808">Transferase</keyword>
<organism evidence="9 10">
    <name type="scientific">Cohnella herbarum</name>
    <dbReference type="NCBI Taxonomy" id="2728023"/>
    <lineage>
        <taxon>Bacteria</taxon>
        <taxon>Bacillati</taxon>
        <taxon>Bacillota</taxon>
        <taxon>Bacilli</taxon>
        <taxon>Bacillales</taxon>
        <taxon>Paenibacillaceae</taxon>
        <taxon>Cohnella</taxon>
    </lineage>
</organism>
<keyword evidence="5 9" id="KW-0418">Kinase</keyword>
<proteinExistence type="predicted"/>
<evidence type="ECO:0000256" key="4">
    <source>
        <dbReference type="ARBA" id="ARBA00022679"/>
    </source>
</evidence>
<sequence length="595" mass="68185">MPQLWRRLPKLIADRSILTKLIASLFILVTPLYVFNYVITNIGADNNRKEIERALTSSLQSYSNILDGEVQRIQQMLNMSALDIAIEHVEVIKPDISYLEKAAFLSKVGPYLNRIQYSTRFVSDSIAYLPLMNTTVAKIGGNSSFQAESFEALKTQAKPFILWNDRLYMNAPFITSPGDKEGMLILAVQISEATVADYISKIMSFDRGGALLFDMRNTWEISANKQDSAGSEIKRRLLANAVNESRGYGPRVVTENIRGESYFIVYEPWAGSNVLLAAYAPESEIYDSLSIYKKYFYSFSLISILIIILFSLGLYKLIHKPLRMLIHAFRRVEIGQLRFSLAHRNEDEFGYLYRRFNNMTETLDNMVNVVYEQKLLNQRSELKRLQSQINPHFLYNNFFVLHRLVRSGNADKASRFTEYLGRYFQFVTRDASDEIKLEDDVLHAQTYVDIQSVCFDQRVFVKFEPLPEEIKQVMVPRLILQPLLENCFNHVFEKQLARGELSVSFHADGQYVRIDVEDNGKQLDDSQLETLVAKLSEADKQTEESTGMINVHRRLRLKFGDESGLVLSRSVMGGLKIQIVIVRKGGTPDAEAVDR</sequence>
<dbReference type="SUPFAM" id="SSF158472">
    <property type="entry name" value="HAMP domain-like"/>
    <property type="match status" value="1"/>
</dbReference>
<dbReference type="GO" id="GO:0005886">
    <property type="term" value="C:plasma membrane"/>
    <property type="evidence" value="ECO:0007669"/>
    <property type="project" value="UniProtKB-SubCell"/>
</dbReference>
<keyword evidence="10" id="KW-1185">Reference proteome</keyword>
<dbReference type="CDD" id="cd06225">
    <property type="entry name" value="HAMP"/>
    <property type="match status" value="1"/>
</dbReference>
<feature type="transmembrane region" description="Helical" evidence="7">
    <location>
        <begin position="295"/>
        <end position="315"/>
    </location>
</feature>
<dbReference type="EMBL" id="CP051680">
    <property type="protein sequence ID" value="QJD86891.1"/>
    <property type="molecule type" value="Genomic_DNA"/>
</dbReference>
<dbReference type="RefSeq" id="WP_169283137.1">
    <property type="nucleotide sequence ID" value="NZ_CP051680.1"/>
</dbReference>
<dbReference type="PANTHER" id="PTHR34220">
    <property type="entry name" value="SENSOR HISTIDINE KINASE YPDA"/>
    <property type="match status" value="1"/>
</dbReference>
<keyword evidence="7" id="KW-1133">Transmembrane helix</keyword>
<dbReference type="Gene3D" id="3.30.565.10">
    <property type="entry name" value="Histidine kinase-like ATPase, C-terminal domain"/>
    <property type="match status" value="1"/>
</dbReference>